<feature type="transmembrane region" description="Helical" evidence="1">
    <location>
        <begin position="199"/>
        <end position="222"/>
    </location>
</feature>
<gene>
    <name evidence="2" type="ORF">C8N29_104111</name>
</gene>
<evidence type="ECO:0000313" key="2">
    <source>
        <dbReference type="EMBL" id="PTQ90072.1"/>
    </source>
</evidence>
<keyword evidence="1" id="KW-0812">Transmembrane</keyword>
<keyword evidence="3" id="KW-1185">Reference proteome</keyword>
<dbReference type="EMBL" id="QAON01000004">
    <property type="protein sequence ID" value="PTQ90072.1"/>
    <property type="molecule type" value="Genomic_DNA"/>
</dbReference>
<keyword evidence="1" id="KW-1133">Transmembrane helix</keyword>
<organism evidence="2 3">
    <name type="scientific">Agitococcus lubricus</name>
    <dbReference type="NCBI Taxonomy" id="1077255"/>
    <lineage>
        <taxon>Bacteria</taxon>
        <taxon>Pseudomonadati</taxon>
        <taxon>Pseudomonadota</taxon>
        <taxon>Gammaproteobacteria</taxon>
        <taxon>Moraxellales</taxon>
        <taxon>Moraxellaceae</taxon>
        <taxon>Agitococcus</taxon>
    </lineage>
</organism>
<name>A0A2T5J105_9GAMM</name>
<feature type="transmembrane region" description="Helical" evidence="1">
    <location>
        <begin position="170"/>
        <end position="187"/>
    </location>
</feature>
<accession>A0A2T5J105</accession>
<feature type="transmembrane region" description="Helical" evidence="1">
    <location>
        <begin position="141"/>
        <end position="158"/>
    </location>
</feature>
<feature type="transmembrane region" description="Helical" evidence="1">
    <location>
        <begin position="12"/>
        <end position="32"/>
    </location>
</feature>
<proteinExistence type="predicted"/>
<sequence>MINNPSKIFSGYILWIVFLWIIPLYLYFGIYLSVSPQGIKKVCLGLSFWNSSYSFDCLTKVTTQQNFIYNPKNHSHIVLDFNDGNQITVNQRDAQIFKNNVIELKYANFLQVLKYYQKHIIIEKYEQFTVAEIMTSRKMTALFFMFLVVIISIGISVNNRLIQIYFDWGWSYYAVTSLLSALIIYKSKIIDERRLDNSVYSTIIGLSFGLLFCILLHLYVLFTVPPEKTLYQVAKIGSYHISWHDVDGKAPELSREGYYIAKADFDKYKNKQRSVDIYYGPFGLVMMDMEQSKEFDVE</sequence>
<dbReference type="AlphaFoldDB" id="A0A2T5J105"/>
<evidence type="ECO:0000256" key="1">
    <source>
        <dbReference type="SAM" id="Phobius"/>
    </source>
</evidence>
<protein>
    <submittedName>
        <fullName evidence="2">Uncharacterized protein</fullName>
    </submittedName>
</protein>
<dbReference type="Proteomes" id="UP000244223">
    <property type="component" value="Unassembled WGS sequence"/>
</dbReference>
<comment type="caution">
    <text evidence="2">The sequence shown here is derived from an EMBL/GenBank/DDBJ whole genome shotgun (WGS) entry which is preliminary data.</text>
</comment>
<evidence type="ECO:0000313" key="3">
    <source>
        <dbReference type="Proteomes" id="UP000244223"/>
    </source>
</evidence>
<reference evidence="2 3" key="1">
    <citation type="submission" date="2018-04" db="EMBL/GenBank/DDBJ databases">
        <title>Genomic Encyclopedia of Archaeal and Bacterial Type Strains, Phase II (KMG-II): from individual species to whole genera.</title>
        <authorList>
            <person name="Goeker M."/>
        </authorList>
    </citation>
    <scope>NUCLEOTIDE SEQUENCE [LARGE SCALE GENOMIC DNA]</scope>
    <source>
        <strain evidence="2 3">DSM 5822</strain>
    </source>
</reference>
<keyword evidence="1" id="KW-0472">Membrane</keyword>